<dbReference type="GO" id="GO:0055085">
    <property type="term" value="P:transmembrane transport"/>
    <property type="evidence" value="ECO:0007669"/>
    <property type="project" value="InterPro"/>
</dbReference>
<keyword evidence="4" id="KW-0997">Cell inner membrane</keyword>
<dbReference type="SUPFAM" id="SSF161098">
    <property type="entry name" value="MetI-like"/>
    <property type="match status" value="2"/>
</dbReference>
<protein>
    <submittedName>
        <fullName evidence="10">Iron ABC transporter permease</fullName>
    </submittedName>
</protein>
<dbReference type="InterPro" id="IPR035906">
    <property type="entry name" value="MetI-like_sf"/>
</dbReference>
<dbReference type="InterPro" id="IPR000515">
    <property type="entry name" value="MetI-like"/>
</dbReference>
<evidence type="ECO:0000256" key="3">
    <source>
        <dbReference type="ARBA" id="ARBA00022475"/>
    </source>
</evidence>
<proteinExistence type="inferred from homology"/>
<keyword evidence="3" id="KW-1003">Cell membrane</keyword>
<comment type="caution">
    <text evidence="10">The sequence shown here is derived from an EMBL/GenBank/DDBJ whole genome shotgun (WGS) entry which is preliminary data.</text>
</comment>
<reference evidence="10" key="1">
    <citation type="submission" date="2019-09" db="EMBL/GenBank/DDBJ databases">
        <authorList>
            <person name="Teo W.F.A."/>
            <person name="Duangmal K."/>
        </authorList>
    </citation>
    <scope>NUCLEOTIDE SEQUENCE [LARGE SCALE GENOMIC DNA]</scope>
    <source>
        <strain evidence="10">K81G1</strain>
    </source>
</reference>
<feature type="transmembrane region" description="Helical" evidence="8">
    <location>
        <begin position="505"/>
        <end position="526"/>
    </location>
</feature>
<evidence type="ECO:0000313" key="10">
    <source>
        <dbReference type="EMBL" id="KAA9157789.1"/>
    </source>
</evidence>
<evidence type="ECO:0000256" key="2">
    <source>
        <dbReference type="ARBA" id="ARBA00022448"/>
    </source>
</evidence>
<feature type="transmembrane region" description="Helical" evidence="8">
    <location>
        <begin position="457"/>
        <end position="484"/>
    </location>
</feature>
<gene>
    <name evidence="10" type="ORF">FPZ12_024435</name>
</gene>
<dbReference type="AlphaFoldDB" id="A0A5N0UYC8"/>
<name>A0A5N0UYC8_9PSEU</name>
<dbReference type="Gene3D" id="1.10.3720.10">
    <property type="entry name" value="MetI-like"/>
    <property type="match status" value="2"/>
</dbReference>
<feature type="transmembrane region" description="Helical" evidence="8">
    <location>
        <begin position="28"/>
        <end position="49"/>
    </location>
</feature>
<dbReference type="PROSITE" id="PS50928">
    <property type="entry name" value="ABC_TM1"/>
    <property type="match status" value="2"/>
</dbReference>
<dbReference type="Proteomes" id="UP000319769">
    <property type="component" value="Unassembled WGS sequence"/>
</dbReference>
<feature type="transmembrane region" description="Helical" evidence="8">
    <location>
        <begin position="69"/>
        <end position="93"/>
    </location>
</feature>
<feature type="transmembrane region" description="Helical" evidence="8">
    <location>
        <begin position="157"/>
        <end position="179"/>
    </location>
</feature>
<comment type="subcellular location">
    <subcellularLocation>
        <location evidence="1">Cell inner membrane</location>
        <topology evidence="1">Multi-pass membrane protein</topology>
    </subcellularLocation>
    <subcellularLocation>
        <location evidence="8">Cell membrane</location>
        <topology evidence="8">Multi-pass membrane protein</topology>
    </subcellularLocation>
</comment>
<sequence length="590" mass="62300">MQRTAAPEQPPARPTRSRPGSLDTLAKVLLALIACLVIYPIARSVIGIFTDGSAGNPAEGLDSSILPVLGNTALMVGGGSLLALLGGATLAWINERTDGSFRGLGGFMPVAPLLLPGITGVLGWVVLLDPRVGLANGVLRDLLGFIGIHLDEGPIDLYSMGGLIVITGLHLVPIVYLVVSAALKNLDPAIEEASRISGAKPLRTALRVTLPAIAPALARGWLLAVINGIGLFTVPVIIGTNARIEVVSVRIWRYLTNYPSQPDAALLLAAGMLVVILGLTLVQRYLIPSARQATINGRGVRAAPLRLGKLRIVARAVVVLYILVALVLPILGLLIVSFSPFWTANVPWSHLTTANFQDVLSDLSAFAALGNSLILAAVVASLAMLIAGFLMLNAHQRKGTGGHRKGGKKAKHQHGDSRRQRLVDTVTTLPATVPHSLIGVSFILAFGGAPFNLYGTVFILMLAYLTMEIPYAANAASAAVGVVGNELGEASRIFGASERRTLRKILLPLVFPGLAAGWVLVFIHVLGEVTVSSLLSGVSNPVVGSVLLDMWTQGNFPRMTAFAIIIWLIASIAVLVMLRVSNRRFARATR</sequence>
<dbReference type="CDD" id="cd06261">
    <property type="entry name" value="TM_PBP2"/>
    <property type="match status" value="2"/>
</dbReference>
<evidence type="ECO:0000256" key="7">
    <source>
        <dbReference type="ARBA" id="ARBA00023136"/>
    </source>
</evidence>
<evidence type="ECO:0000259" key="9">
    <source>
        <dbReference type="PROSITE" id="PS50928"/>
    </source>
</evidence>
<feature type="transmembrane region" description="Helical" evidence="8">
    <location>
        <begin position="428"/>
        <end position="451"/>
    </location>
</feature>
<keyword evidence="7 8" id="KW-0472">Membrane</keyword>
<keyword evidence="5 8" id="KW-0812">Transmembrane</keyword>
<dbReference type="EMBL" id="VMNW02000039">
    <property type="protein sequence ID" value="KAA9157789.1"/>
    <property type="molecule type" value="Genomic_DNA"/>
</dbReference>
<feature type="transmembrane region" description="Helical" evidence="8">
    <location>
        <begin position="264"/>
        <end position="282"/>
    </location>
</feature>
<feature type="transmembrane region" description="Helical" evidence="8">
    <location>
        <begin position="105"/>
        <end position="127"/>
    </location>
</feature>
<evidence type="ECO:0000256" key="8">
    <source>
        <dbReference type="RuleBase" id="RU363032"/>
    </source>
</evidence>
<dbReference type="PANTHER" id="PTHR43357">
    <property type="entry name" value="INNER MEMBRANE ABC TRANSPORTER PERMEASE PROTEIN YDCV"/>
    <property type="match status" value="1"/>
</dbReference>
<keyword evidence="6 8" id="KW-1133">Transmembrane helix</keyword>
<dbReference type="GO" id="GO:0005886">
    <property type="term" value="C:plasma membrane"/>
    <property type="evidence" value="ECO:0007669"/>
    <property type="project" value="UniProtKB-SubCell"/>
</dbReference>
<accession>A0A5N0UYC8</accession>
<feature type="transmembrane region" description="Helical" evidence="8">
    <location>
        <begin position="363"/>
        <end position="392"/>
    </location>
</feature>
<dbReference type="PANTHER" id="PTHR43357:SF4">
    <property type="entry name" value="INNER MEMBRANE ABC TRANSPORTER PERMEASE PROTEIN YDCV"/>
    <property type="match status" value="1"/>
</dbReference>
<feature type="transmembrane region" description="Helical" evidence="8">
    <location>
        <begin position="316"/>
        <end position="343"/>
    </location>
</feature>
<comment type="similarity">
    <text evidence="8">Belongs to the binding-protein-dependent transport system permease family.</text>
</comment>
<feature type="domain" description="ABC transmembrane type-1" evidence="9">
    <location>
        <begin position="369"/>
        <end position="577"/>
    </location>
</feature>
<feature type="transmembrane region" description="Helical" evidence="8">
    <location>
        <begin position="221"/>
        <end position="244"/>
    </location>
</feature>
<keyword evidence="11" id="KW-1185">Reference proteome</keyword>
<dbReference type="OrthoDB" id="5100908at2"/>
<evidence type="ECO:0000313" key="11">
    <source>
        <dbReference type="Proteomes" id="UP000319769"/>
    </source>
</evidence>
<organism evidence="10 11">
    <name type="scientific">Amycolatopsis acidicola</name>
    <dbReference type="NCBI Taxonomy" id="2596893"/>
    <lineage>
        <taxon>Bacteria</taxon>
        <taxon>Bacillati</taxon>
        <taxon>Actinomycetota</taxon>
        <taxon>Actinomycetes</taxon>
        <taxon>Pseudonocardiales</taxon>
        <taxon>Pseudonocardiaceae</taxon>
        <taxon>Amycolatopsis</taxon>
    </lineage>
</organism>
<evidence type="ECO:0000256" key="5">
    <source>
        <dbReference type="ARBA" id="ARBA00022692"/>
    </source>
</evidence>
<evidence type="ECO:0000256" key="4">
    <source>
        <dbReference type="ARBA" id="ARBA00022519"/>
    </source>
</evidence>
<evidence type="ECO:0000256" key="6">
    <source>
        <dbReference type="ARBA" id="ARBA00022989"/>
    </source>
</evidence>
<feature type="domain" description="ABC transmembrane type-1" evidence="9">
    <location>
        <begin position="69"/>
        <end position="285"/>
    </location>
</feature>
<keyword evidence="2 8" id="KW-0813">Transport</keyword>
<feature type="transmembrane region" description="Helical" evidence="8">
    <location>
        <begin position="559"/>
        <end position="580"/>
    </location>
</feature>
<evidence type="ECO:0000256" key="1">
    <source>
        <dbReference type="ARBA" id="ARBA00004429"/>
    </source>
</evidence>
<dbReference type="Pfam" id="PF00528">
    <property type="entry name" value="BPD_transp_1"/>
    <property type="match status" value="2"/>
</dbReference>